<name>A0ABT3PLT8_9BACT</name>
<evidence type="ECO:0000313" key="3">
    <source>
        <dbReference type="EMBL" id="MCW9706906.1"/>
    </source>
</evidence>
<feature type="region of interest" description="Disordered" evidence="1">
    <location>
        <begin position="70"/>
        <end position="108"/>
    </location>
</feature>
<accession>A0ABT3PLT8</accession>
<protein>
    <recommendedName>
        <fullName evidence="5">Phage shock protein B</fullName>
    </recommendedName>
</protein>
<feature type="transmembrane region" description="Helical" evidence="2">
    <location>
        <begin position="6"/>
        <end position="26"/>
    </location>
</feature>
<keyword evidence="2" id="KW-0472">Membrane</keyword>
<reference evidence="3 4" key="1">
    <citation type="submission" date="2021-03" db="EMBL/GenBank/DDBJ databases">
        <title>Aliifodinibius sp. nov., a new bacterium isolated from saline soil.</title>
        <authorList>
            <person name="Galisteo C."/>
            <person name="De La Haba R."/>
            <person name="Sanchez-Porro C."/>
            <person name="Ventosa A."/>
        </authorList>
    </citation>
    <scope>NUCLEOTIDE SEQUENCE [LARGE SCALE GENOMIC DNA]</scope>
    <source>
        <strain evidence="3 4">1BSP15-2V2</strain>
    </source>
</reference>
<sequence>MIEALVAIVFLAFGASLGFLTLWKIYHVVKASIEKNKHENKIAITEEDFDRMARAFIEHKKEMSQRLKNIEASLDGNPQNSVRIESPEERNSSPQLNNDLNQKQRVQQ</sequence>
<dbReference type="RefSeq" id="WP_265765653.1">
    <property type="nucleotide sequence ID" value="NZ_JAGGJA010000005.1"/>
</dbReference>
<proteinExistence type="predicted"/>
<evidence type="ECO:0000256" key="1">
    <source>
        <dbReference type="SAM" id="MobiDB-lite"/>
    </source>
</evidence>
<dbReference type="Proteomes" id="UP001207918">
    <property type="component" value="Unassembled WGS sequence"/>
</dbReference>
<organism evidence="3 4">
    <name type="scientific">Fodinibius salsisoli</name>
    <dbReference type="NCBI Taxonomy" id="2820877"/>
    <lineage>
        <taxon>Bacteria</taxon>
        <taxon>Pseudomonadati</taxon>
        <taxon>Balneolota</taxon>
        <taxon>Balneolia</taxon>
        <taxon>Balneolales</taxon>
        <taxon>Balneolaceae</taxon>
        <taxon>Fodinibius</taxon>
    </lineage>
</organism>
<evidence type="ECO:0008006" key="5">
    <source>
        <dbReference type="Google" id="ProtNLM"/>
    </source>
</evidence>
<gene>
    <name evidence="3" type="ORF">J6I44_08555</name>
</gene>
<comment type="caution">
    <text evidence="3">The sequence shown here is derived from an EMBL/GenBank/DDBJ whole genome shotgun (WGS) entry which is preliminary data.</text>
</comment>
<evidence type="ECO:0000313" key="4">
    <source>
        <dbReference type="Proteomes" id="UP001207918"/>
    </source>
</evidence>
<dbReference type="EMBL" id="JAGGJA010000005">
    <property type="protein sequence ID" value="MCW9706906.1"/>
    <property type="molecule type" value="Genomic_DNA"/>
</dbReference>
<keyword evidence="2" id="KW-0812">Transmembrane</keyword>
<evidence type="ECO:0000256" key="2">
    <source>
        <dbReference type="SAM" id="Phobius"/>
    </source>
</evidence>
<keyword evidence="2" id="KW-1133">Transmembrane helix</keyword>
<feature type="compositionally biased region" description="Polar residues" evidence="1">
    <location>
        <begin position="92"/>
        <end position="108"/>
    </location>
</feature>
<keyword evidence="4" id="KW-1185">Reference proteome</keyword>